<dbReference type="InterPro" id="IPR036859">
    <property type="entry name" value="CAP-Gly_dom_sf"/>
</dbReference>
<feature type="compositionally biased region" description="Low complexity" evidence="1">
    <location>
        <begin position="311"/>
        <end position="323"/>
    </location>
</feature>
<dbReference type="Proteomes" id="UP000746747">
    <property type="component" value="Unassembled WGS sequence"/>
</dbReference>
<keyword evidence="4" id="KW-1185">Reference proteome</keyword>
<feature type="non-terminal residue" evidence="3">
    <location>
        <position position="1"/>
    </location>
</feature>
<evidence type="ECO:0000313" key="3">
    <source>
        <dbReference type="EMBL" id="CAG9535275.1"/>
    </source>
</evidence>
<name>A0A8J2MNN9_9BILA</name>
<dbReference type="InterPro" id="IPR000938">
    <property type="entry name" value="CAP-Gly_domain"/>
</dbReference>
<proteinExistence type="predicted"/>
<feature type="domain" description="CAP-Gly" evidence="2">
    <location>
        <begin position="220"/>
        <end position="289"/>
    </location>
</feature>
<feature type="region of interest" description="Disordered" evidence="1">
    <location>
        <begin position="300"/>
        <end position="323"/>
    </location>
</feature>
<reference evidence="3" key="1">
    <citation type="submission" date="2021-09" db="EMBL/GenBank/DDBJ databases">
        <authorList>
            <consortium name="Pathogen Informatics"/>
        </authorList>
    </citation>
    <scope>NUCLEOTIDE SEQUENCE</scope>
</reference>
<gene>
    <name evidence="3" type="ORF">CJOHNSTONI_LOCUS5326</name>
</gene>
<dbReference type="OrthoDB" id="6287070at2759"/>
<dbReference type="AlphaFoldDB" id="A0A8J2MNN9"/>
<dbReference type="Gene3D" id="2.30.30.190">
    <property type="entry name" value="CAP Gly-rich-like domain"/>
    <property type="match status" value="1"/>
</dbReference>
<accession>A0A8J2MNN9</accession>
<dbReference type="SMART" id="SM01052">
    <property type="entry name" value="CAP_GLY"/>
    <property type="match status" value="1"/>
</dbReference>
<dbReference type="SUPFAM" id="SSF74924">
    <property type="entry name" value="Cap-Gly domain"/>
    <property type="match status" value="1"/>
</dbReference>
<feature type="non-terminal residue" evidence="3">
    <location>
        <position position="360"/>
    </location>
</feature>
<organism evidence="3 4">
    <name type="scientific">Cercopithifilaria johnstoni</name>
    <dbReference type="NCBI Taxonomy" id="2874296"/>
    <lineage>
        <taxon>Eukaryota</taxon>
        <taxon>Metazoa</taxon>
        <taxon>Ecdysozoa</taxon>
        <taxon>Nematoda</taxon>
        <taxon>Chromadorea</taxon>
        <taxon>Rhabditida</taxon>
        <taxon>Spirurina</taxon>
        <taxon>Spiruromorpha</taxon>
        <taxon>Filarioidea</taxon>
        <taxon>Onchocercidae</taxon>
        <taxon>Cercopithifilaria</taxon>
    </lineage>
</organism>
<dbReference type="EMBL" id="CAKAEH010001366">
    <property type="protein sequence ID" value="CAG9535275.1"/>
    <property type="molecule type" value="Genomic_DNA"/>
</dbReference>
<evidence type="ECO:0000256" key="1">
    <source>
        <dbReference type="SAM" id="MobiDB-lite"/>
    </source>
</evidence>
<evidence type="ECO:0000259" key="2">
    <source>
        <dbReference type="SMART" id="SM01052"/>
    </source>
</evidence>
<dbReference type="Pfam" id="PF01302">
    <property type="entry name" value="CAP_GLY"/>
    <property type="match status" value="1"/>
</dbReference>
<protein>
    <recommendedName>
        <fullName evidence="2">CAP-Gly domain-containing protein</fullName>
    </recommendedName>
</protein>
<sequence>MDGFFNGRRLFAAPHNGAVLVSGDRLRNPRNVSILDEDPTFSVYNFPSHMDHYPDDCLSIRRREREALSVPVSTATTQNDGIIVPIIRLERSNSSSNISLNRSVVREVPIQIVPATGSHSQVPRSNCLPSSTLSTIGRFPVNDADEACVNLDVNQGHKSQEKADVNKKISLPKKPIYDSVASGTLFLKDLSRNLSGTKPTKLPVAAETVRLKSNNGGLMEGDRVVWFDALGIPRRGTARWIGYLRGHTNIYVGVDFDEAIGGGTGYFECVELFRCAPNHAGLLPLSVCMKEADMDDEKNNTLDIGSLGLRQSSSEPQQQQQQSLPFPIRIHEDVSSLHAQSLLVNEKKNKEISKFPQFTV</sequence>
<comment type="caution">
    <text evidence="3">The sequence shown here is derived from an EMBL/GenBank/DDBJ whole genome shotgun (WGS) entry which is preliminary data.</text>
</comment>
<evidence type="ECO:0000313" key="4">
    <source>
        <dbReference type="Proteomes" id="UP000746747"/>
    </source>
</evidence>